<keyword evidence="3" id="KW-1185">Reference proteome</keyword>
<name>A0A0N1H742_9EURO</name>
<feature type="compositionally biased region" description="Gly residues" evidence="1">
    <location>
        <begin position="119"/>
        <end position="130"/>
    </location>
</feature>
<dbReference type="EMBL" id="LFJN01000008">
    <property type="protein sequence ID" value="KPI42135.1"/>
    <property type="molecule type" value="Genomic_DNA"/>
</dbReference>
<evidence type="ECO:0000313" key="3">
    <source>
        <dbReference type="Proteomes" id="UP000038010"/>
    </source>
</evidence>
<dbReference type="AlphaFoldDB" id="A0A0N1H742"/>
<evidence type="ECO:0000313" key="2">
    <source>
        <dbReference type="EMBL" id="KPI42135.1"/>
    </source>
</evidence>
<comment type="caution">
    <text evidence="2">The sequence shown here is derived from an EMBL/GenBank/DDBJ whole genome shotgun (WGS) entry which is preliminary data.</text>
</comment>
<proteinExistence type="predicted"/>
<dbReference type="VEuPathDB" id="FungiDB:AB675_5539"/>
<feature type="region of interest" description="Disordered" evidence="1">
    <location>
        <begin position="1"/>
        <end position="30"/>
    </location>
</feature>
<dbReference type="GeneID" id="28737637"/>
<reference evidence="2 3" key="1">
    <citation type="submission" date="2015-06" db="EMBL/GenBank/DDBJ databases">
        <title>Draft genome of the ant-associated black yeast Phialophora attae CBS 131958.</title>
        <authorList>
            <person name="Moreno L.F."/>
            <person name="Stielow B.J."/>
            <person name="de Hoog S."/>
            <person name="Vicente V.A."/>
            <person name="Weiss V.A."/>
            <person name="de Vries M."/>
            <person name="Cruz L.M."/>
            <person name="Souza E.M."/>
        </authorList>
    </citation>
    <scope>NUCLEOTIDE SEQUENCE [LARGE SCALE GENOMIC DNA]</scope>
    <source>
        <strain evidence="2 3">CBS 131958</strain>
    </source>
</reference>
<dbReference type="Proteomes" id="UP000038010">
    <property type="component" value="Unassembled WGS sequence"/>
</dbReference>
<protein>
    <submittedName>
        <fullName evidence="2">Uncharacterized protein</fullName>
    </submittedName>
</protein>
<feature type="region of interest" description="Disordered" evidence="1">
    <location>
        <begin position="107"/>
        <end position="274"/>
    </location>
</feature>
<dbReference type="RefSeq" id="XP_018002098.1">
    <property type="nucleotide sequence ID" value="XM_018145757.1"/>
</dbReference>
<organism evidence="2 3">
    <name type="scientific">Cyphellophora attinorum</name>
    <dbReference type="NCBI Taxonomy" id="1664694"/>
    <lineage>
        <taxon>Eukaryota</taxon>
        <taxon>Fungi</taxon>
        <taxon>Dikarya</taxon>
        <taxon>Ascomycota</taxon>
        <taxon>Pezizomycotina</taxon>
        <taxon>Eurotiomycetes</taxon>
        <taxon>Chaetothyriomycetidae</taxon>
        <taxon>Chaetothyriales</taxon>
        <taxon>Cyphellophoraceae</taxon>
        <taxon>Cyphellophora</taxon>
    </lineage>
</organism>
<accession>A0A0N1H742</accession>
<sequence>MKQTVITDFYDTRTTQPPPQDATPDLPPPPASPVLDLRDWVYRALPHIIPSSTSVPSSVSTLDLEAIAHHLAFVSEHLKSITDILSGTMTGAEQLRQSDPAQLYTVPHRGKDFSSYSGEGSGGSETGRGRSGVRRGRKATMEHCQCGAGSASEPGEENISVGGSAVVDNSGRASNKGKEREGYLDAGAGRNSTGAFPPSSYRARKPHSTSSSPRTRRSSRRSSQVRQLRVRIGDSHLPSSSRHPTGPQHLAREGTPQVWDAPLPFRSRKRTDDEIRGTVEDDLATCSPHMY</sequence>
<feature type="compositionally biased region" description="Pro residues" evidence="1">
    <location>
        <begin position="16"/>
        <end position="30"/>
    </location>
</feature>
<gene>
    <name evidence="2" type="ORF">AB675_5539</name>
</gene>
<evidence type="ECO:0000256" key="1">
    <source>
        <dbReference type="SAM" id="MobiDB-lite"/>
    </source>
</evidence>